<dbReference type="GO" id="GO:0005783">
    <property type="term" value="C:endoplasmic reticulum"/>
    <property type="evidence" value="ECO:0007669"/>
    <property type="project" value="TreeGrafter"/>
</dbReference>
<keyword evidence="5" id="KW-1185">Reference proteome</keyword>
<dbReference type="EMBL" id="JASNWA010000010">
    <property type="protein sequence ID" value="KAK3168275.1"/>
    <property type="molecule type" value="Genomic_DNA"/>
</dbReference>
<feature type="domain" description="UBX" evidence="3">
    <location>
        <begin position="405"/>
        <end position="474"/>
    </location>
</feature>
<dbReference type="GO" id="GO:0043130">
    <property type="term" value="F:ubiquitin binding"/>
    <property type="evidence" value="ECO:0007669"/>
    <property type="project" value="TreeGrafter"/>
</dbReference>
<dbReference type="InterPro" id="IPR009060">
    <property type="entry name" value="UBA-like_sf"/>
</dbReference>
<dbReference type="InterPro" id="IPR006577">
    <property type="entry name" value="UAS"/>
</dbReference>
<dbReference type="GO" id="GO:0036503">
    <property type="term" value="P:ERAD pathway"/>
    <property type="evidence" value="ECO:0007669"/>
    <property type="project" value="TreeGrafter"/>
</dbReference>
<dbReference type="PANTHER" id="PTHR23322">
    <property type="entry name" value="FAS-ASSOCIATED PROTEIN"/>
    <property type="match status" value="1"/>
</dbReference>
<gene>
    <name evidence="4" type="ORF">OEA41_004721</name>
</gene>
<comment type="caution">
    <text evidence="4">The sequence shown here is derived from an EMBL/GenBank/DDBJ whole genome shotgun (WGS) entry which is preliminary data.</text>
</comment>
<dbReference type="SUPFAM" id="SSF54236">
    <property type="entry name" value="Ubiquitin-like"/>
    <property type="match status" value="1"/>
</dbReference>
<accession>A0AAD9YYE2</accession>
<evidence type="ECO:0000256" key="1">
    <source>
        <dbReference type="ARBA" id="ARBA00023054"/>
    </source>
</evidence>
<dbReference type="CDD" id="cd14273">
    <property type="entry name" value="UBA_TAP-C_like"/>
    <property type="match status" value="1"/>
</dbReference>
<evidence type="ECO:0000259" key="3">
    <source>
        <dbReference type="PROSITE" id="PS50033"/>
    </source>
</evidence>
<dbReference type="SMART" id="SM00594">
    <property type="entry name" value="UAS"/>
    <property type="match status" value="1"/>
</dbReference>
<reference evidence="4" key="1">
    <citation type="submission" date="2022-11" db="EMBL/GenBank/DDBJ databases">
        <title>Chromosomal genome sequence assembly and mating type (MAT) locus characterization of the leprose asexual lichenized fungus Lepraria neglecta (Nyl.) Erichsen.</title>
        <authorList>
            <person name="Allen J.L."/>
            <person name="Pfeffer B."/>
        </authorList>
    </citation>
    <scope>NUCLEOTIDE SEQUENCE</scope>
    <source>
        <strain evidence="4">Allen 5258</strain>
    </source>
</reference>
<feature type="region of interest" description="Disordered" evidence="2">
    <location>
        <begin position="324"/>
        <end position="390"/>
    </location>
</feature>
<dbReference type="InterPro" id="IPR050730">
    <property type="entry name" value="UBX_domain-protein"/>
</dbReference>
<dbReference type="Gene3D" id="3.10.20.90">
    <property type="entry name" value="Phosphatidylinositol 3-kinase Catalytic Subunit, Chain A, domain 1"/>
    <property type="match status" value="1"/>
</dbReference>
<dbReference type="CDD" id="cd01767">
    <property type="entry name" value="UBX"/>
    <property type="match status" value="1"/>
</dbReference>
<organism evidence="4 5">
    <name type="scientific">Lepraria neglecta</name>
    <dbReference type="NCBI Taxonomy" id="209136"/>
    <lineage>
        <taxon>Eukaryota</taxon>
        <taxon>Fungi</taxon>
        <taxon>Dikarya</taxon>
        <taxon>Ascomycota</taxon>
        <taxon>Pezizomycotina</taxon>
        <taxon>Lecanoromycetes</taxon>
        <taxon>OSLEUM clade</taxon>
        <taxon>Lecanoromycetidae</taxon>
        <taxon>Lecanorales</taxon>
        <taxon>Lecanorineae</taxon>
        <taxon>Stereocaulaceae</taxon>
        <taxon>Lepraria</taxon>
    </lineage>
</organism>
<dbReference type="SUPFAM" id="SSF52833">
    <property type="entry name" value="Thioredoxin-like"/>
    <property type="match status" value="1"/>
</dbReference>
<dbReference type="InterPro" id="IPR001012">
    <property type="entry name" value="UBX_dom"/>
</dbReference>
<dbReference type="AlphaFoldDB" id="A0AAD9YYE2"/>
<dbReference type="Pfam" id="PF14555">
    <property type="entry name" value="UBA_4"/>
    <property type="match status" value="1"/>
</dbReference>
<evidence type="ECO:0000256" key="2">
    <source>
        <dbReference type="SAM" id="MobiDB-lite"/>
    </source>
</evidence>
<protein>
    <recommendedName>
        <fullName evidence="3">UBX domain-containing protein</fullName>
    </recommendedName>
</protein>
<dbReference type="Pfam" id="PF00789">
    <property type="entry name" value="UBX"/>
    <property type="match status" value="1"/>
</dbReference>
<dbReference type="Gene3D" id="3.40.30.10">
    <property type="entry name" value="Glutaredoxin"/>
    <property type="match status" value="1"/>
</dbReference>
<proteinExistence type="predicted"/>
<dbReference type="InterPro" id="IPR036249">
    <property type="entry name" value="Thioredoxin-like_sf"/>
</dbReference>
<dbReference type="PANTHER" id="PTHR23322:SF1">
    <property type="entry name" value="FAS-ASSOCIATED FACTOR 2"/>
    <property type="match status" value="1"/>
</dbReference>
<dbReference type="InterPro" id="IPR029071">
    <property type="entry name" value="Ubiquitin-like_domsf"/>
</dbReference>
<dbReference type="PROSITE" id="PS50033">
    <property type="entry name" value="UBX"/>
    <property type="match status" value="1"/>
</dbReference>
<dbReference type="SUPFAM" id="SSF46934">
    <property type="entry name" value="UBA-like"/>
    <property type="match status" value="1"/>
</dbReference>
<evidence type="ECO:0000313" key="4">
    <source>
        <dbReference type="EMBL" id="KAK3168275.1"/>
    </source>
</evidence>
<dbReference type="Proteomes" id="UP001276659">
    <property type="component" value="Unassembled WGS sequence"/>
</dbReference>
<feature type="region of interest" description="Disordered" evidence="2">
    <location>
        <begin position="63"/>
        <end position="110"/>
    </location>
</feature>
<sequence>MSAQDFDPGQLSESQQLALGTFTSVTNQEPSAAIPLLQRSEWNVQIAIAKFFDGEASDPVAEARAALPASPPLPQSIRREDLLNGSPSYLRPPRSPPREPAPRIVPQPESQQTYKPPLLLAILFTPFNLLYRLFSSSFSLFGYLFPFLPRLLPRLSGGSSPARSRTGRRALNPRDTAARFTREFEEEYGSHQLQFFEGGYAQAYDLAKKELKFLMVVLLSPEHDDTSIFVRETLLSQEAVNFINDPQNKIVLWAGSVQDSEAYQVSNALNCSKFPFAALVVHTPQDSTTTMSTIARITGLQPASAFIAKLRTAINQHSQALDRVRATRNEQQATRNLREEQNSAYERSLAQDRERARQRREAEAAQKRAEEEAKAKAEAEDREAQKVEQWRRWRAQSIPKEPGPNVKDITQISIRLTSGERVIRKFSEEADMEELYAFVECYEILNASEDTSSATDPAGYEHKYGFRLVSPMPRVVYDIDAGGTVGSKVGRSGNLIVEPVNDEENGED</sequence>
<feature type="compositionally biased region" description="Basic and acidic residues" evidence="2">
    <location>
        <begin position="349"/>
        <end position="390"/>
    </location>
</feature>
<name>A0AAD9YYE2_9LECA</name>
<dbReference type="Gene3D" id="1.10.8.10">
    <property type="entry name" value="DNA helicase RuvA subunit, C-terminal domain"/>
    <property type="match status" value="1"/>
</dbReference>
<keyword evidence="1" id="KW-0175">Coiled coil</keyword>
<evidence type="ECO:0000313" key="5">
    <source>
        <dbReference type="Proteomes" id="UP001276659"/>
    </source>
</evidence>